<evidence type="ECO:0000313" key="3">
    <source>
        <dbReference type="Proteomes" id="UP000597301"/>
    </source>
</evidence>
<dbReference type="EMBL" id="BMHM01000009">
    <property type="protein sequence ID" value="GGC99929.1"/>
    <property type="molecule type" value="Genomic_DNA"/>
</dbReference>
<reference evidence="3" key="1">
    <citation type="journal article" date="2019" name="Int. J. Syst. Evol. Microbiol.">
        <title>The Global Catalogue of Microorganisms (GCM) 10K type strain sequencing project: providing services to taxonomists for standard genome sequencing and annotation.</title>
        <authorList>
            <consortium name="The Broad Institute Genomics Platform"/>
            <consortium name="The Broad Institute Genome Sequencing Center for Infectious Disease"/>
            <person name="Wu L."/>
            <person name="Ma J."/>
        </authorList>
    </citation>
    <scope>NUCLEOTIDE SEQUENCE [LARGE SCALE GENOMIC DNA]</scope>
    <source>
        <strain evidence="3">CGMCC 1.15122</strain>
    </source>
</reference>
<protein>
    <submittedName>
        <fullName evidence="2">Uncharacterized protein</fullName>
    </submittedName>
</protein>
<name>A0ABQ1PMR6_9GAMM</name>
<feature type="region of interest" description="Disordered" evidence="1">
    <location>
        <begin position="42"/>
        <end position="71"/>
    </location>
</feature>
<organism evidence="2 3">
    <name type="scientific">Vreelandella lutescens</name>
    <dbReference type="NCBI Taxonomy" id="1602943"/>
    <lineage>
        <taxon>Bacteria</taxon>
        <taxon>Pseudomonadati</taxon>
        <taxon>Pseudomonadota</taxon>
        <taxon>Gammaproteobacteria</taxon>
        <taxon>Oceanospirillales</taxon>
        <taxon>Halomonadaceae</taxon>
        <taxon>Vreelandella</taxon>
    </lineage>
</organism>
<dbReference type="Proteomes" id="UP000597301">
    <property type="component" value="Unassembled WGS sequence"/>
</dbReference>
<feature type="compositionally biased region" description="Basic residues" evidence="1">
    <location>
        <begin position="49"/>
        <end position="62"/>
    </location>
</feature>
<keyword evidence="3" id="KW-1185">Reference proteome</keyword>
<evidence type="ECO:0000256" key="1">
    <source>
        <dbReference type="SAM" id="MobiDB-lite"/>
    </source>
</evidence>
<comment type="caution">
    <text evidence="2">The sequence shown here is derived from an EMBL/GenBank/DDBJ whole genome shotgun (WGS) entry which is preliminary data.</text>
</comment>
<proteinExistence type="predicted"/>
<accession>A0ABQ1PMR6</accession>
<evidence type="ECO:0000313" key="2">
    <source>
        <dbReference type="EMBL" id="GGC99929.1"/>
    </source>
</evidence>
<sequence>MLHGGLIQAATRRPRGCLSRSLLSLLRYAALRGRHAALMVRGTQERAPVARRKRSAPAKHSARSADDGTEV</sequence>
<gene>
    <name evidence="2" type="ORF">GCM10011382_33060</name>
</gene>